<dbReference type="EMBL" id="JARVKF010000124">
    <property type="protein sequence ID" value="KAK9422257.1"/>
    <property type="molecule type" value="Genomic_DNA"/>
</dbReference>
<name>A0ABR2V5R9_9PEZI</name>
<evidence type="ECO:0000313" key="2">
    <source>
        <dbReference type="Proteomes" id="UP001408356"/>
    </source>
</evidence>
<reference evidence="1 2" key="1">
    <citation type="journal article" date="2024" name="J. Plant Pathol.">
        <title>Sequence and assembly of the genome of Seiridium unicorne, isolate CBS 538.82, causal agent of cypress canker disease.</title>
        <authorList>
            <person name="Scali E."/>
            <person name="Rocca G.D."/>
            <person name="Danti R."/>
            <person name="Garbelotto M."/>
            <person name="Barberini S."/>
            <person name="Baroncelli R."/>
            <person name="Emiliani G."/>
        </authorList>
    </citation>
    <scope>NUCLEOTIDE SEQUENCE [LARGE SCALE GENOMIC DNA]</scope>
    <source>
        <strain evidence="1 2">BM-138-508</strain>
    </source>
</reference>
<organism evidence="1 2">
    <name type="scientific">Seiridium unicorne</name>
    <dbReference type="NCBI Taxonomy" id="138068"/>
    <lineage>
        <taxon>Eukaryota</taxon>
        <taxon>Fungi</taxon>
        <taxon>Dikarya</taxon>
        <taxon>Ascomycota</taxon>
        <taxon>Pezizomycotina</taxon>
        <taxon>Sordariomycetes</taxon>
        <taxon>Xylariomycetidae</taxon>
        <taxon>Amphisphaeriales</taxon>
        <taxon>Sporocadaceae</taxon>
        <taxon>Seiridium</taxon>
    </lineage>
</organism>
<comment type="caution">
    <text evidence="1">The sequence shown here is derived from an EMBL/GenBank/DDBJ whole genome shotgun (WGS) entry which is preliminary data.</text>
</comment>
<accession>A0ABR2V5R9</accession>
<dbReference type="Proteomes" id="UP001408356">
    <property type="component" value="Unassembled WGS sequence"/>
</dbReference>
<protein>
    <submittedName>
        <fullName evidence="1">Uncharacterized protein</fullName>
    </submittedName>
</protein>
<keyword evidence="2" id="KW-1185">Reference proteome</keyword>
<gene>
    <name evidence="1" type="ORF">SUNI508_04936</name>
</gene>
<sequence length="46" mass="5322">MEAKTKRNQVYFKTWTVEQNKYPPNGGSGGYGYAKDLYFKNLTVEV</sequence>
<proteinExistence type="predicted"/>
<evidence type="ECO:0000313" key="1">
    <source>
        <dbReference type="EMBL" id="KAK9422257.1"/>
    </source>
</evidence>